<dbReference type="Pfam" id="PF01458">
    <property type="entry name" value="SUFBD_core"/>
    <property type="match status" value="1"/>
</dbReference>
<dbReference type="PANTHER" id="PTHR30508">
    <property type="entry name" value="FES CLUSTER ASSEMBLY PROTEIN SUF"/>
    <property type="match status" value="1"/>
</dbReference>
<feature type="domain" description="SUF system FeS cluster assembly SufBD core" evidence="2">
    <location>
        <begin position="149"/>
        <end position="377"/>
    </location>
</feature>
<name>A0A7C0Y357_DESA2</name>
<proteinExistence type="inferred from homology"/>
<evidence type="ECO:0000259" key="2">
    <source>
        <dbReference type="Pfam" id="PF01458"/>
    </source>
</evidence>
<dbReference type="AlphaFoldDB" id="A0A7C0Y357"/>
<dbReference type="InterPro" id="IPR055346">
    <property type="entry name" value="Fe-S_cluster_assembly_SufBD"/>
</dbReference>
<dbReference type="EMBL" id="DRBS01000007">
    <property type="protein sequence ID" value="HDD43258.1"/>
    <property type="molecule type" value="Genomic_DNA"/>
</dbReference>
<dbReference type="SUPFAM" id="SSF101960">
    <property type="entry name" value="Stabilizer of iron transporter SufD"/>
    <property type="match status" value="1"/>
</dbReference>
<sequence length="405" mass="45144">MNELKEIREKAEKAINKKAVYGQDINIETFRQEAEKLSISEISHLSEEEQKKMLETGIEPEGKERAGSYFQIDHSVVHYEVAQEGVEILSIEEALAKYEWLKEYWWKALSVDMDKYTAHVALYQKHGYFIRVLPGVKTAFPLQACLFMSQEGLIQSIHNIIICEEGSELNLITGCAASHRIRTGLHLGISEFFIKKGATCIFTMIHNWAEEMAIRPRTGIIVEEGGTFVSNYILLKKVADLQTFPTAYLKKDARAEFNNILLAPEGSHLDTGTKVFLKEEGCRAEVISRSITTGGTIIARGHLIGEAPGIKAHLECKGLILGEKGIIHAIPELEGHVGGVEMSHEAAVGKIAQDQIEYLMARGLSETEATSLIVRGFLRVDIKGLPPELKTELDKAIEVTEKDVM</sequence>
<dbReference type="InterPro" id="IPR000825">
    <property type="entry name" value="SUF_FeS_clus_asmbl_SufBD_core"/>
</dbReference>
<comment type="caution">
    <text evidence="3">The sequence shown here is derived from an EMBL/GenBank/DDBJ whole genome shotgun (WGS) entry which is preliminary data.</text>
</comment>
<comment type="similarity">
    <text evidence="1">Belongs to the iron-sulfur cluster assembly SufBD family.</text>
</comment>
<accession>A0A7C0Y357</accession>
<evidence type="ECO:0000256" key="1">
    <source>
        <dbReference type="ARBA" id="ARBA00043967"/>
    </source>
</evidence>
<gene>
    <name evidence="3" type="ORF">ENG63_00150</name>
</gene>
<dbReference type="Proteomes" id="UP000886289">
    <property type="component" value="Unassembled WGS sequence"/>
</dbReference>
<evidence type="ECO:0000313" key="3">
    <source>
        <dbReference type="EMBL" id="HDD43258.1"/>
    </source>
</evidence>
<dbReference type="GO" id="GO:0016226">
    <property type="term" value="P:iron-sulfur cluster assembly"/>
    <property type="evidence" value="ECO:0007669"/>
    <property type="project" value="InterPro"/>
</dbReference>
<organism evidence="3">
    <name type="scientific">Desulfofervidus auxilii</name>
    <dbReference type="NCBI Taxonomy" id="1621989"/>
    <lineage>
        <taxon>Bacteria</taxon>
        <taxon>Pseudomonadati</taxon>
        <taxon>Thermodesulfobacteriota</taxon>
        <taxon>Candidatus Desulfofervidia</taxon>
        <taxon>Candidatus Desulfofervidales</taxon>
        <taxon>Candidatus Desulfofervidaceae</taxon>
        <taxon>Candidatus Desulfofervidus</taxon>
    </lineage>
</organism>
<dbReference type="InterPro" id="IPR037284">
    <property type="entry name" value="SUF_FeS_clus_asmbl_SufBD_sf"/>
</dbReference>
<dbReference type="PANTHER" id="PTHR30508:SF1">
    <property type="entry name" value="UPF0051 PROTEIN ABCI8, CHLOROPLASTIC-RELATED"/>
    <property type="match status" value="1"/>
</dbReference>
<reference evidence="3" key="1">
    <citation type="journal article" date="2020" name="mSystems">
        <title>Genome- and Community-Level Interaction Insights into Carbon Utilization and Element Cycling Functions of Hydrothermarchaeota in Hydrothermal Sediment.</title>
        <authorList>
            <person name="Zhou Z."/>
            <person name="Liu Y."/>
            <person name="Xu W."/>
            <person name="Pan J."/>
            <person name="Luo Z.H."/>
            <person name="Li M."/>
        </authorList>
    </citation>
    <scope>NUCLEOTIDE SEQUENCE [LARGE SCALE GENOMIC DNA]</scope>
    <source>
        <strain evidence="3">HyVt-233</strain>
    </source>
</reference>
<protein>
    <submittedName>
        <fullName evidence="3">SufD family Fe-S cluster assembly protein</fullName>
    </submittedName>
</protein>